<dbReference type="Proteomes" id="UP000195437">
    <property type="component" value="Chromosome"/>
</dbReference>
<dbReference type="SUPFAM" id="SSF63829">
    <property type="entry name" value="Calcium-dependent phosphotriesterase"/>
    <property type="match status" value="1"/>
</dbReference>
<accession>A0A1Y0ILS7</accession>
<proteinExistence type="predicted"/>
<dbReference type="InterPro" id="IPR002372">
    <property type="entry name" value="PQQ_rpt_dom"/>
</dbReference>
<dbReference type="RefSeq" id="WP_087455878.1">
    <property type="nucleotide sequence ID" value="NZ_CP021434.1"/>
</dbReference>
<dbReference type="InterPro" id="IPR015943">
    <property type="entry name" value="WD40/YVTN_repeat-like_dom_sf"/>
</dbReference>
<gene>
    <name evidence="2" type="ORF">CBW65_04905</name>
</gene>
<keyword evidence="3" id="KW-1185">Reference proteome</keyword>
<evidence type="ECO:0000259" key="1">
    <source>
        <dbReference type="Pfam" id="PF13360"/>
    </source>
</evidence>
<dbReference type="OrthoDB" id="2661889at2"/>
<evidence type="ECO:0000313" key="3">
    <source>
        <dbReference type="Proteomes" id="UP000195437"/>
    </source>
</evidence>
<dbReference type="Gene3D" id="2.130.10.10">
    <property type="entry name" value="YVTN repeat-like/Quinoprotein amine dehydrogenase"/>
    <property type="match status" value="1"/>
</dbReference>
<sequence>MSYTPKTNWQYDEVLSEKDMNRIEGGIGASQEQLDAHLADRNNPHGVTADQIGAETPSGAQAKVDAHANATTTAHMASAIALDDAGNNFTATDLEGAMVELFGSVSNGKSLVATAITGKGGTVAGTAPYSFQQLTDGVNSIKTGYAPGENIPLTALGSKVLMDKRFDIPGLHHVRMMNEDRIHTINGTNLYSVDQNGNLLWSNAYVSSDVVDFDVDAVTGDTWVANSPNSIKHFTNTGVLQTGYYMSSVTAIRAHNSIQYWGGTDGFIRKTGPTPSNAIWSFNDASQPIRSVDIDAQESVYYSFNNTAAGNVKKRDKNGALIWSSEAISSPLVHVNRPTGNVYLQTTNKNLVRLNSATGVTMWIKPINDAVLVGSDNTGNVFVHSPTAGLSKYDPNGNLVWTEPNLRIPHNVAKRTVFGDNIYLFNGANNTVQLMRLRQSLVVS</sequence>
<organism evidence="2 3">
    <name type="scientific">Tumebacillus avium</name>
    <dbReference type="NCBI Taxonomy" id="1903704"/>
    <lineage>
        <taxon>Bacteria</taxon>
        <taxon>Bacillati</taxon>
        <taxon>Bacillota</taxon>
        <taxon>Bacilli</taxon>
        <taxon>Bacillales</taxon>
        <taxon>Alicyclobacillaceae</taxon>
        <taxon>Tumebacillus</taxon>
    </lineage>
</organism>
<reference evidence="3" key="1">
    <citation type="submission" date="2017-05" db="EMBL/GenBank/DDBJ databases">
        <authorList>
            <person name="Sung H."/>
        </authorList>
    </citation>
    <scope>NUCLEOTIDE SEQUENCE [LARGE SCALE GENOMIC DNA]</scope>
    <source>
        <strain evidence="3">AR23208</strain>
    </source>
</reference>
<protein>
    <recommendedName>
        <fullName evidence="1">Pyrrolo-quinoline quinone repeat domain-containing protein</fullName>
    </recommendedName>
</protein>
<dbReference type="AlphaFoldDB" id="A0A1Y0ILS7"/>
<feature type="domain" description="Pyrrolo-quinoline quinone repeat" evidence="1">
    <location>
        <begin position="310"/>
        <end position="430"/>
    </location>
</feature>
<evidence type="ECO:0000313" key="2">
    <source>
        <dbReference type="EMBL" id="ARU60485.1"/>
    </source>
</evidence>
<name>A0A1Y0ILS7_9BACL</name>
<dbReference type="Pfam" id="PF13360">
    <property type="entry name" value="PQQ_2"/>
    <property type="match status" value="1"/>
</dbReference>
<dbReference type="KEGG" id="tum:CBW65_04905"/>
<dbReference type="EMBL" id="CP021434">
    <property type="protein sequence ID" value="ARU60485.1"/>
    <property type="molecule type" value="Genomic_DNA"/>
</dbReference>